<keyword evidence="3" id="KW-1185">Reference proteome</keyword>
<evidence type="ECO:0000259" key="1">
    <source>
        <dbReference type="Pfam" id="PF12728"/>
    </source>
</evidence>
<dbReference type="Proteomes" id="UP000183994">
    <property type="component" value="Unassembled WGS sequence"/>
</dbReference>
<dbReference type="InterPro" id="IPR009061">
    <property type="entry name" value="DNA-bd_dom_put_sf"/>
</dbReference>
<dbReference type="AlphaFoldDB" id="A0A1M6YKR5"/>
<dbReference type="InterPro" id="IPR041657">
    <property type="entry name" value="HTH_17"/>
</dbReference>
<dbReference type="Pfam" id="PF12728">
    <property type="entry name" value="HTH_17"/>
    <property type="match status" value="1"/>
</dbReference>
<dbReference type="OrthoDB" id="7068969at2"/>
<dbReference type="SUPFAM" id="SSF46955">
    <property type="entry name" value="Putative DNA-binding domain"/>
    <property type="match status" value="1"/>
</dbReference>
<dbReference type="Gene3D" id="1.10.10.10">
    <property type="entry name" value="Winged helix-like DNA-binding domain superfamily/Winged helix DNA-binding domain"/>
    <property type="match status" value="1"/>
</dbReference>
<dbReference type="RefSeq" id="WP_073478758.1">
    <property type="nucleotide sequence ID" value="NZ_FQZU01000051.1"/>
</dbReference>
<dbReference type="InterPro" id="IPR036388">
    <property type="entry name" value="WH-like_DNA-bd_sf"/>
</dbReference>
<evidence type="ECO:0000313" key="2">
    <source>
        <dbReference type="EMBL" id="SHL18856.1"/>
    </source>
</evidence>
<gene>
    <name evidence="2" type="ORF">SAMN02745216_04777</name>
</gene>
<evidence type="ECO:0000313" key="3">
    <source>
        <dbReference type="Proteomes" id="UP000183994"/>
    </source>
</evidence>
<sequence>MDQETIFMNEQEVSRLTGFALPTLRNWRSMGAPPAYHKIGRSVRYLRQDVLDFMESHRVHPRNTIEKGLGR</sequence>
<dbReference type="EMBL" id="FQZU01000051">
    <property type="protein sequence ID" value="SHL18856.1"/>
    <property type="molecule type" value="Genomic_DNA"/>
</dbReference>
<accession>A0A1M6YKR5</accession>
<protein>
    <submittedName>
        <fullName evidence="2">Transcriptional regulator, AlpA family</fullName>
    </submittedName>
</protein>
<proteinExistence type="predicted"/>
<organism evidence="2 3">
    <name type="scientific">Desulfatibacillum alkenivorans DSM 16219</name>
    <dbReference type="NCBI Taxonomy" id="1121393"/>
    <lineage>
        <taxon>Bacteria</taxon>
        <taxon>Pseudomonadati</taxon>
        <taxon>Thermodesulfobacteriota</taxon>
        <taxon>Desulfobacteria</taxon>
        <taxon>Desulfobacterales</taxon>
        <taxon>Desulfatibacillaceae</taxon>
        <taxon>Desulfatibacillum</taxon>
    </lineage>
</organism>
<name>A0A1M6YKR5_9BACT</name>
<dbReference type="STRING" id="1121393.SAMN02745216_04777"/>
<feature type="domain" description="Helix-turn-helix" evidence="1">
    <location>
        <begin position="10"/>
        <end position="58"/>
    </location>
</feature>
<reference evidence="3" key="1">
    <citation type="submission" date="2016-11" db="EMBL/GenBank/DDBJ databases">
        <authorList>
            <person name="Varghese N."/>
            <person name="Submissions S."/>
        </authorList>
    </citation>
    <scope>NUCLEOTIDE SEQUENCE [LARGE SCALE GENOMIC DNA]</scope>
    <source>
        <strain evidence="3">DSM 16219</strain>
    </source>
</reference>